<evidence type="ECO:0000313" key="3">
    <source>
        <dbReference type="EMBL" id="CAB4033358.1"/>
    </source>
</evidence>
<feature type="compositionally biased region" description="Polar residues" evidence="2">
    <location>
        <begin position="400"/>
        <end position="409"/>
    </location>
</feature>
<feature type="compositionally biased region" description="Basic and acidic residues" evidence="2">
    <location>
        <begin position="169"/>
        <end position="178"/>
    </location>
</feature>
<keyword evidence="4" id="KW-1185">Reference proteome</keyword>
<dbReference type="GO" id="GO:0008270">
    <property type="term" value="F:zinc ion binding"/>
    <property type="evidence" value="ECO:0007669"/>
    <property type="project" value="InterPro"/>
</dbReference>
<feature type="compositionally biased region" description="Polar residues" evidence="2">
    <location>
        <begin position="61"/>
        <end position="70"/>
    </location>
</feature>
<dbReference type="EMBL" id="CACRXK020019184">
    <property type="protein sequence ID" value="CAB4033358.1"/>
    <property type="molecule type" value="Genomic_DNA"/>
</dbReference>
<protein>
    <submittedName>
        <fullName evidence="3">RING finger and CHY zinc finger domain-containing 1</fullName>
    </submittedName>
</protein>
<dbReference type="InterPro" id="IPR037274">
    <property type="entry name" value="Znf_CHY_sf"/>
</dbReference>
<gene>
    <name evidence="3" type="ORF">PACLA_8A053600</name>
</gene>
<feature type="compositionally biased region" description="Polar residues" evidence="2">
    <location>
        <begin position="710"/>
        <end position="758"/>
    </location>
</feature>
<feature type="compositionally biased region" description="Basic and acidic residues" evidence="2">
    <location>
        <begin position="224"/>
        <end position="242"/>
    </location>
</feature>
<accession>A0A6S7JQN3</accession>
<feature type="region of interest" description="Disordered" evidence="2">
    <location>
        <begin position="399"/>
        <end position="478"/>
    </location>
</feature>
<dbReference type="PROSITE" id="PS51266">
    <property type="entry name" value="ZF_CHY"/>
    <property type="match status" value="1"/>
</dbReference>
<feature type="region of interest" description="Disordered" evidence="2">
    <location>
        <begin position="164"/>
        <end position="258"/>
    </location>
</feature>
<dbReference type="InterPro" id="IPR008913">
    <property type="entry name" value="Znf_CHY"/>
</dbReference>
<feature type="compositionally biased region" description="Polar residues" evidence="2">
    <location>
        <begin position="827"/>
        <end position="837"/>
    </location>
</feature>
<evidence type="ECO:0000256" key="2">
    <source>
        <dbReference type="SAM" id="MobiDB-lite"/>
    </source>
</evidence>
<feature type="compositionally biased region" description="Basic and acidic residues" evidence="2">
    <location>
        <begin position="454"/>
        <end position="478"/>
    </location>
</feature>
<dbReference type="InterPro" id="IPR001875">
    <property type="entry name" value="DED_dom"/>
</dbReference>
<dbReference type="SUPFAM" id="SSF161219">
    <property type="entry name" value="CHY zinc finger-like"/>
    <property type="match status" value="1"/>
</dbReference>
<evidence type="ECO:0000313" key="4">
    <source>
        <dbReference type="Proteomes" id="UP001152795"/>
    </source>
</evidence>
<organism evidence="3 4">
    <name type="scientific">Paramuricea clavata</name>
    <name type="common">Red gorgonian</name>
    <name type="synonym">Violescent sea-whip</name>
    <dbReference type="NCBI Taxonomy" id="317549"/>
    <lineage>
        <taxon>Eukaryota</taxon>
        <taxon>Metazoa</taxon>
        <taxon>Cnidaria</taxon>
        <taxon>Anthozoa</taxon>
        <taxon>Octocorallia</taxon>
        <taxon>Malacalcyonacea</taxon>
        <taxon>Plexauridae</taxon>
        <taxon>Paramuricea</taxon>
    </lineage>
</organism>
<proteinExistence type="predicted"/>
<sequence>MGSDSDKFDCTIPRSSITMLQSCGLILKKLVPNAFLGALGTLYESKAKFEHHISVAIPQSGFHTNTSNSQKKTKSNGMAPPNMADRQSISELLNSISEIKVVFSEAFHSLDLFENYIRTPGQETAKPLKSLFDRGKSAINELFTPEKTDIFLDLLRTFLINQSSQGDNSESKKYKEFVHASSSPVNRNLKNNNDLDSQPNSISKEASQLDFEKEKSCPSSPKFETNKTKFESKKVDENEKGNKLSNATQSNDTRHPGSISEILQDNLMQTSQEPKVMHKKKPDTIQTTKAKDFVNLNQEASGSQLRDKDTFHLLKPPALMKTMKKLEDENLSLRKQLESLEIKFHEYEDILVELGQTTVEKTAKINEERKSELFQRIFRSPISEAKRSVMSIGYPYDHQNGYQKSSRGVNTFPKPQIKSESANPPLPNDSVVHLPASSEQPVNGAEALVPGSKHQHDGEKKMNTGNKDESEFRGENQERSGVLTIRDNSENQIWATQNSSSITYRKKTSSREGISLYRKVKHTSDLVSRSGQGYDDLSISIEQDDSGRESISLCNVPPTSVATTLYNNYKFLLLSLGQRLLSSEVVKLRDWVTQNFSIDNPQNATDALVQLDQKGVINASDLSQLCDFFESIVRFDLVYIIDAFLLGDYSLLRQIPASKHRDVNRAYNPRRRATSNYPALFNAVSTSQLSNKPAADGTLQTIGLIGGRNPATSSKPEKSNGVQNSALQQKQQAASTNSKHFSRSPNEHQSTIPEQQTLKPLATGFTPIRMADVVAADGSVTNETRIMTRNSSPRTDPSVANSAQNTQTVGRNGLKHSKFQRQDTERSNVSNFQSPRGSRNRDLDVAKNWLCSHYKRHCYVKFECCDTFWPCHRCHNNQSTCGHKRLKSRDTKMVKCAYCNKVQQ</sequence>
<dbReference type="PROSITE" id="PS50168">
    <property type="entry name" value="DED"/>
    <property type="match status" value="1"/>
</dbReference>
<feature type="region of interest" description="Disordered" evidence="2">
    <location>
        <begin position="782"/>
        <end position="804"/>
    </location>
</feature>
<feature type="region of interest" description="Disordered" evidence="2">
    <location>
        <begin position="700"/>
        <end position="758"/>
    </location>
</feature>
<feature type="region of interest" description="Disordered" evidence="2">
    <location>
        <begin position="819"/>
        <end position="839"/>
    </location>
</feature>
<dbReference type="Gene3D" id="1.10.533.10">
    <property type="entry name" value="Death Domain, Fas"/>
    <property type="match status" value="1"/>
</dbReference>
<dbReference type="InterPro" id="IPR011029">
    <property type="entry name" value="DEATH-like_dom_sf"/>
</dbReference>
<feature type="non-terminal residue" evidence="3">
    <location>
        <position position="1"/>
    </location>
</feature>
<dbReference type="GO" id="GO:0042981">
    <property type="term" value="P:regulation of apoptotic process"/>
    <property type="evidence" value="ECO:0007669"/>
    <property type="project" value="InterPro"/>
</dbReference>
<keyword evidence="1" id="KW-0175">Coiled coil</keyword>
<evidence type="ECO:0000256" key="1">
    <source>
        <dbReference type="SAM" id="Coils"/>
    </source>
</evidence>
<dbReference type="AlphaFoldDB" id="A0A6S7JQN3"/>
<dbReference type="Proteomes" id="UP001152795">
    <property type="component" value="Unassembled WGS sequence"/>
</dbReference>
<dbReference type="Pfam" id="PF05495">
    <property type="entry name" value="zf-CHY"/>
    <property type="match status" value="1"/>
</dbReference>
<dbReference type="SUPFAM" id="SSF47986">
    <property type="entry name" value="DEATH domain"/>
    <property type="match status" value="1"/>
</dbReference>
<name>A0A6S7JQN3_PARCT</name>
<comment type="caution">
    <text evidence="3">The sequence shown here is derived from an EMBL/GenBank/DDBJ whole genome shotgun (WGS) entry which is preliminary data.</text>
</comment>
<feature type="coiled-coil region" evidence="1">
    <location>
        <begin position="323"/>
        <end position="350"/>
    </location>
</feature>
<feature type="compositionally biased region" description="Polar residues" evidence="2">
    <location>
        <begin position="180"/>
        <end position="206"/>
    </location>
</feature>
<feature type="region of interest" description="Disordered" evidence="2">
    <location>
        <begin position="60"/>
        <end position="81"/>
    </location>
</feature>
<reference evidence="3" key="1">
    <citation type="submission" date="2020-04" db="EMBL/GenBank/DDBJ databases">
        <authorList>
            <person name="Alioto T."/>
            <person name="Alioto T."/>
            <person name="Gomez Garrido J."/>
        </authorList>
    </citation>
    <scope>NUCLEOTIDE SEQUENCE</scope>
    <source>
        <strain evidence="3">A484AB</strain>
    </source>
</reference>